<proteinExistence type="predicted"/>
<dbReference type="Proteomes" id="UP000297245">
    <property type="component" value="Unassembled WGS sequence"/>
</dbReference>
<organism evidence="1 2">
    <name type="scientific">Dendrothele bispora (strain CBS 962.96)</name>
    <dbReference type="NCBI Taxonomy" id="1314807"/>
    <lineage>
        <taxon>Eukaryota</taxon>
        <taxon>Fungi</taxon>
        <taxon>Dikarya</taxon>
        <taxon>Basidiomycota</taxon>
        <taxon>Agaricomycotina</taxon>
        <taxon>Agaricomycetes</taxon>
        <taxon>Agaricomycetidae</taxon>
        <taxon>Agaricales</taxon>
        <taxon>Agaricales incertae sedis</taxon>
        <taxon>Dendrothele</taxon>
    </lineage>
</organism>
<dbReference type="OrthoDB" id="2692094at2759"/>
<accession>A0A4S8LGH9</accession>
<sequence length="293" mass="35168">GEYKHQELKHHYSRTNKQNHEAQIAQHEYRKRLLQNIQERNNPQRQIALTESNIERLPYTDPEVKYHMAFGKQFFMDLDEIEDDDDNALKDFHKQLKIYVLHYLFQSREQFFEHDIDALVFENNRIYRHKVVRINYTTYDLRRDQDSVNPRTHPDIIVLSPENSPHPFTYGRVVGVFHANVRFKETLNLPAVRHHRVDFLWVRWYQFDSDYPSGWQGKRLHRLSFLDSRSSSAFGFVDPADVLRGVHIIPAFHYGKTQHLLPSKSIGRQYEAIDSFGSRQIETTDWKFYYVNM</sequence>
<gene>
    <name evidence="1" type="ORF">K435DRAFT_680849</name>
</gene>
<dbReference type="EMBL" id="ML179430">
    <property type="protein sequence ID" value="THU87920.1"/>
    <property type="molecule type" value="Genomic_DNA"/>
</dbReference>
<dbReference type="AlphaFoldDB" id="A0A4S8LGH9"/>
<keyword evidence="2" id="KW-1185">Reference proteome</keyword>
<feature type="non-terminal residue" evidence="1">
    <location>
        <position position="1"/>
    </location>
</feature>
<name>A0A4S8LGH9_DENBC</name>
<evidence type="ECO:0000313" key="1">
    <source>
        <dbReference type="EMBL" id="THU87920.1"/>
    </source>
</evidence>
<evidence type="ECO:0000313" key="2">
    <source>
        <dbReference type="Proteomes" id="UP000297245"/>
    </source>
</evidence>
<protein>
    <submittedName>
        <fullName evidence="1">Uncharacterized protein</fullName>
    </submittedName>
</protein>
<reference evidence="1 2" key="1">
    <citation type="journal article" date="2019" name="Nat. Ecol. Evol.">
        <title>Megaphylogeny resolves global patterns of mushroom evolution.</title>
        <authorList>
            <person name="Varga T."/>
            <person name="Krizsan K."/>
            <person name="Foldi C."/>
            <person name="Dima B."/>
            <person name="Sanchez-Garcia M."/>
            <person name="Sanchez-Ramirez S."/>
            <person name="Szollosi G.J."/>
            <person name="Szarkandi J.G."/>
            <person name="Papp V."/>
            <person name="Albert L."/>
            <person name="Andreopoulos W."/>
            <person name="Angelini C."/>
            <person name="Antonin V."/>
            <person name="Barry K.W."/>
            <person name="Bougher N.L."/>
            <person name="Buchanan P."/>
            <person name="Buyck B."/>
            <person name="Bense V."/>
            <person name="Catcheside P."/>
            <person name="Chovatia M."/>
            <person name="Cooper J."/>
            <person name="Damon W."/>
            <person name="Desjardin D."/>
            <person name="Finy P."/>
            <person name="Geml J."/>
            <person name="Haridas S."/>
            <person name="Hughes K."/>
            <person name="Justo A."/>
            <person name="Karasinski D."/>
            <person name="Kautmanova I."/>
            <person name="Kiss B."/>
            <person name="Kocsube S."/>
            <person name="Kotiranta H."/>
            <person name="LaButti K.M."/>
            <person name="Lechner B.E."/>
            <person name="Liimatainen K."/>
            <person name="Lipzen A."/>
            <person name="Lukacs Z."/>
            <person name="Mihaltcheva S."/>
            <person name="Morgado L.N."/>
            <person name="Niskanen T."/>
            <person name="Noordeloos M.E."/>
            <person name="Ohm R.A."/>
            <person name="Ortiz-Santana B."/>
            <person name="Ovrebo C."/>
            <person name="Racz N."/>
            <person name="Riley R."/>
            <person name="Savchenko A."/>
            <person name="Shiryaev A."/>
            <person name="Soop K."/>
            <person name="Spirin V."/>
            <person name="Szebenyi C."/>
            <person name="Tomsovsky M."/>
            <person name="Tulloss R.E."/>
            <person name="Uehling J."/>
            <person name="Grigoriev I.V."/>
            <person name="Vagvolgyi C."/>
            <person name="Papp T."/>
            <person name="Martin F.M."/>
            <person name="Miettinen O."/>
            <person name="Hibbett D.S."/>
            <person name="Nagy L.G."/>
        </authorList>
    </citation>
    <scope>NUCLEOTIDE SEQUENCE [LARGE SCALE GENOMIC DNA]</scope>
    <source>
        <strain evidence="1 2">CBS 962.96</strain>
    </source>
</reference>